<dbReference type="Proteomes" id="UP000275076">
    <property type="component" value="Unassembled WGS sequence"/>
</dbReference>
<evidence type="ECO:0000259" key="1">
    <source>
        <dbReference type="Pfam" id="PF04480"/>
    </source>
</evidence>
<proteinExistence type="predicted"/>
<gene>
    <name evidence="2" type="ORF">D7Z54_29765</name>
</gene>
<sequence>MIEIDGEQHDEKDSKEHDYRRDQYLSNFHVTTVRITTNELNNRNQSYFQKITQIINLLELHKQVLQPYKEASTAFRLNDSKKAVAVMRWQLTILSMLESGKINLHDNECLTIQKYPRW</sequence>
<protein>
    <submittedName>
        <fullName evidence="2">DUF559 domain-containing protein</fullName>
    </submittedName>
</protein>
<accession>A0A3R9PFR3</accession>
<evidence type="ECO:0000313" key="2">
    <source>
        <dbReference type="EMBL" id="RSL29718.1"/>
    </source>
</evidence>
<reference evidence="2 3" key="1">
    <citation type="submission" date="2018-10" db="EMBL/GenBank/DDBJ databases">
        <title>Draft genome sequence of Bacillus salarius IM0101, isolated from a hypersaline soil in Inner Mongolia, China.</title>
        <authorList>
            <person name="Yamprayoonswat W."/>
            <person name="Boonvisut S."/>
            <person name="Jumpathong W."/>
            <person name="Sittihan S."/>
            <person name="Ruangsuj P."/>
            <person name="Wanthongcharoen S."/>
            <person name="Thongpramul N."/>
            <person name="Pimmason S."/>
            <person name="Yu B."/>
            <person name="Yasawong M."/>
        </authorList>
    </citation>
    <scope>NUCLEOTIDE SEQUENCE [LARGE SCALE GENOMIC DNA]</scope>
    <source>
        <strain evidence="2 3">IM0101</strain>
    </source>
</reference>
<dbReference type="RefSeq" id="WP_125561995.1">
    <property type="nucleotide sequence ID" value="NZ_RBVX01000054.1"/>
</dbReference>
<dbReference type="Pfam" id="PF04480">
    <property type="entry name" value="DUF559"/>
    <property type="match status" value="1"/>
</dbReference>
<keyword evidence="3" id="KW-1185">Reference proteome</keyword>
<dbReference type="EMBL" id="RBVX01000054">
    <property type="protein sequence ID" value="RSL29718.1"/>
    <property type="molecule type" value="Genomic_DNA"/>
</dbReference>
<name>A0A3R9PFR3_9BACI</name>
<dbReference type="Gene3D" id="3.40.960.10">
    <property type="entry name" value="VSR Endonuclease"/>
    <property type="match status" value="1"/>
</dbReference>
<feature type="domain" description="DUF559" evidence="1">
    <location>
        <begin position="1"/>
        <end position="55"/>
    </location>
</feature>
<dbReference type="InterPro" id="IPR007569">
    <property type="entry name" value="DUF559"/>
</dbReference>
<evidence type="ECO:0000313" key="3">
    <source>
        <dbReference type="Proteomes" id="UP000275076"/>
    </source>
</evidence>
<organism evidence="2 3">
    <name type="scientific">Salibacterium salarium</name>
    <dbReference type="NCBI Taxonomy" id="284579"/>
    <lineage>
        <taxon>Bacteria</taxon>
        <taxon>Bacillati</taxon>
        <taxon>Bacillota</taxon>
        <taxon>Bacilli</taxon>
        <taxon>Bacillales</taxon>
        <taxon>Bacillaceae</taxon>
    </lineage>
</organism>
<comment type="caution">
    <text evidence="2">The sequence shown here is derived from an EMBL/GenBank/DDBJ whole genome shotgun (WGS) entry which is preliminary data.</text>
</comment>
<dbReference type="AlphaFoldDB" id="A0A3R9PFR3"/>